<organism evidence="1 2">
    <name type="scientific">Smallanthus sonchifolius</name>
    <dbReference type="NCBI Taxonomy" id="185202"/>
    <lineage>
        <taxon>Eukaryota</taxon>
        <taxon>Viridiplantae</taxon>
        <taxon>Streptophyta</taxon>
        <taxon>Embryophyta</taxon>
        <taxon>Tracheophyta</taxon>
        <taxon>Spermatophyta</taxon>
        <taxon>Magnoliopsida</taxon>
        <taxon>eudicotyledons</taxon>
        <taxon>Gunneridae</taxon>
        <taxon>Pentapetalae</taxon>
        <taxon>asterids</taxon>
        <taxon>campanulids</taxon>
        <taxon>Asterales</taxon>
        <taxon>Asteraceae</taxon>
        <taxon>Asteroideae</taxon>
        <taxon>Heliantheae alliance</taxon>
        <taxon>Millerieae</taxon>
        <taxon>Smallanthus</taxon>
    </lineage>
</organism>
<name>A0ACB8YQD6_9ASTR</name>
<reference evidence="2" key="1">
    <citation type="journal article" date="2022" name="Mol. Ecol. Resour.">
        <title>The genomes of chicory, endive, great burdock and yacon provide insights into Asteraceae palaeo-polyploidization history and plant inulin production.</title>
        <authorList>
            <person name="Fan W."/>
            <person name="Wang S."/>
            <person name="Wang H."/>
            <person name="Wang A."/>
            <person name="Jiang F."/>
            <person name="Liu H."/>
            <person name="Zhao H."/>
            <person name="Xu D."/>
            <person name="Zhang Y."/>
        </authorList>
    </citation>
    <scope>NUCLEOTIDE SEQUENCE [LARGE SCALE GENOMIC DNA]</scope>
    <source>
        <strain evidence="2">cv. Yunnan</strain>
    </source>
</reference>
<dbReference type="EMBL" id="CM042044">
    <property type="protein sequence ID" value="KAI3687559.1"/>
    <property type="molecule type" value="Genomic_DNA"/>
</dbReference>
<accession>A0ACB8YQD6</accession>
<evidence type="ECO:0000313" key="1">
    <source>
        <dbReference type="EMBL" id="KAI3687559.1"/>
    </source>
</evidence>
<reference evidence="1 2" key="2">
    <citation type="journal article" date="2022" name="Mol. Ecol. Resour.">
        <title>The genomes of chicory, endive, great burdock and yacon provide insights into Asteraceae paleo-polyploidization history and plant inulin production.</title>
        <authorList>
            <person name="Fan W."/>
            <person name="Wang S."/>
            <person name="Wang H."/>
            <person name="Wang A."/>
            <person name="Jiang F."/>
            <person name="Liu H."/>
            <person name="Zhao H."/>
            <person name="Xu D."/>
            <person name="Zhang Y."/>
        </authorList>
    </citation>
    <scope>NUCLEOTIDE SEQUENCE [LARGE SCALE GENOMIC DNA]</scope>
    <source>
        <strain evidence="2">cv. Yunnan</strain>
        <tissue evidence="1">Leaves</tissue>
    </source>
</reference>
<comment type="caution">
    <text evidence="1">The sequence shown here is derived from an EMBL/GenBank/DDBJ whole genome shotgun (WGS) entry which is preliminary data.</text>
</comment>
<dbReference type="Proteomes" id="UP001056120">
    <property type="component" value="Linkage Group LG27"/>
</dbReference>
<proteinExistence type="predicted"/>
<evidence type="ECO:0000313" key="2">
    <source>
        <dbReference type="Proteomes" id="UP001056120"/>
    </source>
</evidence>
<keyword evidence="2" id="KW-1185">Reference proteome</keyword>
<sequence>MDWVTSADISHATIFVIHDFLSLALLNSTKDTAPFTLRSIQQISLIGQRLTDDYGTSLHMHQCNLGFLCCTSLHWSLISLPNLEIERCLLFC</sequence>
<gene>
    <name evidence="1" type="ORF">L1987_81258</name>
</gene>
<protein>
    <submittedName>
        <fullName evidence="1">Uncharacterized protein</fullName>
    </submittedName>
</protein>